<feature type="transmembrane region" description="Helical" evidence="9">
    <location>
        <begin position="573"/>
        <end position="596"/>
    </location>
</feature>
<dbReference type="PANTHER" id="PTHR23501">
    <property type="entry name" value="MAJOR FACILITATOR SUPERFAMILY"/>
    <property type="match status" value="1"/>
</dbReference>
<feature type="compositionally biased region" description="Pro residues" evidence="8">
    <location>
        <begin position="263"/>
        <end position="272"/>
    </location>
</feature>
<dbReference type="AlphaFoldDB" id="A0A4Y7Q4W1"/>
<feature type="domain" description="Major facilitator superfamily (MFS) profile" evidence="10">
    <location>
        <begin position="65"/>
        <end position="597"/>
    </location>
</feature>
<feature type="transmembrane region" description="Helical" evidence="9">
    <location>
        <begin position="130"/>
        <end position="163"/>
    </location>
</feature>
<evidence type="ECO:0000313" key="11">
    <source>
        <dbReference type="EMBL" id="TDL21860.1"/>
    </source>
</evidence>
<evidence type="ECO:0000256" key="3">
    <source>
        <dbReference type="ARBA" id="ARBA00022448"/>
    </source>
</evidence>
<organism evidence="11 12">
    <name type="scientific">Rickenella mellea</name>
    <dbReference type="NCBI Taxonomy" id="50990"/>
    <lineage>
        <taxon>Eukaryota</taxon>
        <taxon>Fungi</taxon>
        <taxon>Dikarya</taxon>
        <taxon>Basidiomycota</taxon>
        <taxon>Agaricomycotina</taxon>
        <taxon>Agaricomycetes</taxon>
        <taxon>Hymenochaetales</taxon>
        <taxon>Rickenellaceae</taxon>
        <taxon>Rickenella</taxon>
    </lineage>
</organism>
<dbReference type="OrthoDB" id="2241241at2759"/>
<evidence type="ECO:0000256" key="8">
    <source>
        <dbReference type="SAM" id="MobiDB-lite"/>
    </source>
</evidence>
<dbReference type="FunFam" id="1.20.1250.20:FF:000197">
    <property type="entry name" value="Siderophore iron transporter 1"/>
    <property type="match status" value="1"/>
</dbReference>
<evidence type="ECO:0000256" key="7">
    <source>
        <dbReference type="ARBA" id="ARBA00023136"/>
    </source>
</evidence>
<gene>
    <name evidence="11" type="ORF">BD410DRAFT_723842</name>
</gene>
<evidence type="ECO:0000256" key="9">
    <source>
        <dbReference type="SAM" id="Phobius"/>
    </source>
</evidence>
<keyword evidence="7 9" id="KW-0472">Membrane</keyword>
<comment type="similarity">
    <text evidence="2">Belongs to the major facilitator superfamily.</text>
</comment>
<keyword evidence="4 9" id="KW-0812">Transmembrane</keyword>
<accession>A0A4Y7Q4W1</accession>
<keyword evidence="5 9" id="KW-1133">Transmembrane helix</keyword>
<feature type="region of interest" description="Disordered" evidence="8">
    <location>
        <begin position="259"/>
        <end position="287"/>
    </location>
</feature>
<reference evidence="11 12" key="1">
    <citation type="submission" date="2018-06" db="EMBL/GenBank/DDBJ databases">
        <title>A transcriptomic atlas of mushroom development highlights an independent origin of complex multicellularity.</title>
        <authorList>
            <consortium name="DOE Joint Genome Institute"/>
            <person name="Krizsan K."/>
            <person name="Almasi E."/>
            <person name="Merenyi Z."/>
            <person name="Sahu N."/>
            <person name="Viragh M."/>
            <person name="Koszo T."/>
            <person name="Mondo S."/>
            <person name="Kiss B."/>
            <person name="Balint B."/>
            <person name="Kues U."/>
            <person name="Barry K."/>
            <person name="Hegedus J.C."/>
            <person name="Henrissat B."/>
            <person name="Johnson J."/>
            <person name="Lipzen A."/>
            <person name="Ohm R."/>
            <person name="Nagy I."/>
            <person name="Pangilinan J."/>
            <person name="Yan J."/>
            <person name="Xiong Y."/>
            <person name="Grigoriev I.V."/>
            <person name="Hibbett D.S."/>
            <person name="Nagy L.G."/>
        </authorList>
    </citation>
    <scope>NUCLEOTIDE SEQUENCE [LARGE SCALE GENOMIC DNA]</scope>
    <source>
        <strain evidence="11 12">SZMC22713</strain>
    </source>
</reference>
<dbReference type="SUPFAM" id="SSF103473">
    <property type="entry name" value="MFS general substrate transporter"/>
    <property type="match status" value="1"/>
</dbReference>
<sequence length="623" mass="67597">MSFAAVDTKEADEHERERERTEATEGSTRELGIEEVDDEVDDAHQGVKKVEAAERVYGKYTKWILFVSLGLASYIYALDSSTTPAYLAFASSAFGEHSLISSIQVAQSIIIAVGKPVIAKVADVTSRASAYLAVLIFYVIGYIVIASAQNVGTIAGGIVIYAVYNYQNNSGLQLLTQIIIADTTTLKHRGLLSSLVSLPFVVNAFIGPNISSRVLNWGGEGAGWRWGYGMFAILVPISLAPLIGTLFWAEHKARKLGVLSSPPSSPPSPTSPTLPTSPTYQSPHPHPPRYNTASSTLDLTGLVLLGGAVALILLPLTLSQTVRRGWKDPRLPILLVLGIILLVLFALWDLRYASRPVVAPRFVRNRSIVFACCVGFFDFMSFYLTFTYLYTFVLVVKPWSLLQSTYFMQTQTVALTVFGICAGFSMWWFRRYKFVLMGGLCVRLLGVGLMIHSRGANASTIELVWTQILQGIGGGLAAASAQVGAQASVPHADVAIVTAVVLLVTEIGGAIGGAVAGAIWTNTMPDRLVKYLPFLSENERAKLFGDITSVLSIPRGDPTREGVIHAYDDTMKVMVIVATGLSVIPIITSCFMPNWYLGDTQNAVDNADLSGERREPNPHHNDM</sequence>
<dbReference type="GO" id="GO:0005886">
    <property type="term" value="C:plasma membrane"/>
    <property type="evidence" value="ECO:0007669"/>
    <property type="project" value="TreeGrafter"/>
</dbReference>
<dbReference type="EMBL" id="ML170178">
    <property type="protein sequence ID" value="TDL21860.1"/>
    <property type="molecule type" value="Genomic_DNA"/>
</dbReference>
<keyword evidence="12" id="KW-1185">Reference proteome</keyword>
<dbReference type="Gene3D" id="1.20.1250.20">
    <property type="entry name" value="MFS general substrate transporter like domains"/>
    <property type="match status" value="2"/>
</dbReference>
<evidence type="ECO:0000256" key="1">
    <source>
        <dbReference type="ARBA" id="ARBA00004141"/>
    </source>
</evidence>
<feature type="transmembrane region" description="Helical" evidence="9">
    <location>
        <begin position="434"/>
        <end position="451"/>
    </location>
</feature>
<dbReference type="STRING" id="50990.A0A4Y7Q4W1"/>
<feature type="transmembrane region" description="Helical" evidence="9">
    <location>
        <begin position="60"/>
        <end position="78"/>
    </location>
</feature>
<feature type="transmembrane region" description="Helical" evidence="9">
    <location>
        <begin position="190"/>
        <end position="207"/>
    </location>
</feature>
<dbReference type="VEuPathDB" id="FungiDB:BD410DRAFT_723842"/>
<name>A0A4Y7Q4W1_9AGAM</name>
<feature type="transmembrane region" description="Helical" evidence="9">
    <location>
        <begin position="463"/>
        <end position="483"/>
    </location>
</feature>
<dbReference type="InterPro" id="IPR011701">
    <property type="entry name" value="MFS"/>
</dbReference>
<keyword evidence="3" id="KW-0813">Transport</keyword>
<evidence type="ECO:0000256" key="4">
    <source>
        <dbReference type="ARBA" id="ARBA00022692"/>
    </source>
</evidence>
<feature type="transmembrane region" description="Helical" evidence="9">
    <location>
        <begin position="98"/>
        <end position="118"/>
    </location>
</feature>
<feature type="transmembrane region" description="Helical" evidence="9">
    <location>
        <begin position="368"/>
        <end position="394"/>
    </location>
</feature>
<proteinExistence type="inferred from homology"/>
<feature type="transmembrane region" description="Helical" evidence="9">
    <location>
        <begin position="331"/>
        <end position="348"/>
    </location>
</feature>
<evidence type="ECO:0000256" key="5">
    <source>
        <dbReference type="ARBA" id="ARBA00022989"/>
    </source>
</evidence>
<feature type="compositionally biased region" description="Basic and acidic residues" evidence="8">
    <location>
        <begin position="7"/>
        <end position="32"/>
    </location>
</feature>
<dbReference type="InterPro" id="IPR036259">
    <property type="entry name" value="MFS_trans_sf"/>
</dbReference>
<evidence type="ECO:0000256" key="6">
    <source>
        <dbReference type="ARBA" id="ARBA00023065"/>
    </source>
</evidence>
<evidence type="ECO:0000259" key="10">
    <source>
        <dbReference type="PROSITE" id="PS50850"/>
    </source>
</evidence>
<dbReference type="PANTHER" id="PTHR23501:SF87">
    <property type="entry name" value="SIDEROPHORE IRON TRANSPORTER 2"/>
    <property type="match status" value="1"/>
</dbReference>
<feature type="region of interest" description="Disordered" evidence="8">
    <location>
        <begin position="1"/>
        <end position="32"/>
    </location>
</feature>
<feature type="transmembrane region" description="Helical" evidence="9">
    <location>
        <begin position="406"/>
        <end position="428"/>
    </location>
</feature>
<dbReference type="InterPro" id="IPR020846">
    <property type="entry name" value="MFS_dom"/>
</dbReference>
<feature type="transmembrane region" description="Helical" evidence="9">
    <location>
        <begin position="228"/>
        <end position="249"/>
    </location>
</feature>
<comment type="subcellular location">
    <subcellularLocation>
        <location evidence="1">Membrane</location>
        <topology evidence="1">Multi-pass membrane protein</topology>
    </subcellularLocation>
</comment>
<evidence type="ECO:0000313" key="12">
    <source>
        <dbReference type="Proteomes" id="UP000294933"/>
    </source>
</evidence>
<dbReference type="PROSITE" id="PS50850">
    <property type="entry name" value="MFS"/>
    <property type="match status" value="1"/>
</dbReference>
<protein>
    <submittedName>
        <fullName evidence="11">MFS general substrate transporter</fullName>
    </submittedName>
</protein>
<feature type="transmembrane region" description="Helical" evidence="9">
    <location>
        <begin position="495"/>
        <end position="520"/>
    </location>
</feature>
<dbReference type="GO" id="GO:0022857">
    <property type="term" value="F:transmembrane transporter activity"/>
    <property type="evidence" value="ECO:0007669"/>
    <property type="project" value="InterPro"/>
</dbReference>
<dbReference type="GO" id="GO:0006811">
    <property type="term" value="P:monoatomic ion transport"/>
    <property type="evidence" value="ECO:0007669"/>
    <property type="project" value="UniProtKB-KW"/>
</dbReference>
<evidence type="ECO:0000256" key="2">
    <source>
        <dbReference type="ARBA" id="ARBA00008335"/>
    </source>
</evidence>
<feature type="transmembrane region" description="Helical" evidence="9">
    <location>
        <begin position="299"/>
        <end position="319"/>
    </location>
</feature>
<keyword evidence="6" id="KW-0406">Ion transport</keyword>
<dbReference type="Proteomes" id="UP000294933">
    <property type="component" value="Unassembled WGS sequence"/>
</dbReference>
<dbReference type="Pfam" id="PF07690">
    <property type="entry name" value="MFS_1"/>
    <property type="match status" value="1"/>
</dbReference>